<organism evidence="2 3">
    <name type="scientific">Brevundimonas intermedia</name>
    <dbReference type="NCBI Taxonomy" id="74315"/>
    <lineage>
        <taxon>Bacteria</taxon>
        <taxon>Pseudomonadati</taxon>
        <taxon>Pseudomonadota</taxon>
        <taxon>Alphaproteobacteria</taxon>
        <taxon>Caulobacterales</taxon>
        <taxon>Caulobacteraceae</taxon>
        <taxon>Brevundimonas</taxon>
    </lineage>
</organism>
<proteinExistence type="predicted"/>
<dbReference type="RefSeq" id="WP_135195066.1">
    <property type="nucleotide sequence ID" value="NZ_SPVH01000006.1"/>
</dbReference>
<reference evidence="2 3" key="1">
    <citation type="submission" date="2019-03" db="EMBL/GenBank/DDBJ databases">
        <title>Draft genome of Brevundimonas sp. a heavy metal resistant soil bacteria.</title>
        <authorList>
            <person name="Soto J."/>
        </authorList>
    </citation>
    <scope>NUCLEOTIDE SEQUENCE [LARGE SCALE GENOMIC DNA]</scope>
    <source>
        <strain evidence="2 3">B-10</strain>
    </source>
</reference>
<evidence type="ECO:0000313" key="2">
    <source>
        <dbReference type="EMBL" id="TFW12588.1"/>
    </source>
</evidence>
<dbReference type="AlphaFoldDB" id="A0A4Y9RZ68"/>
<protein>
    <recommendedName>
        <fullName evidence="4">DUF4175 domain-containing protein</fullName>
    </recommendedName>
</protein>
<dbReference type="EMBL" id="SPVH01000006">
    <property type="protein sequence ID" value="TFW12588.1"/>
    <property type="molecule type" value="Genomic_DNA"/>
</dbReference>
<dbReference type="OrthoDB" id="8968524at2"/>
<comment type="caution">
    <text evidence="2">The sequence shown here is derived from an EMBL/GenBank/DDBJ whole genome shotgun (WGS) entry which is preliminary data.</text>
</comment>
<sequence>MSRKDLNIWAIFGAPILVFALSLTGLIGALLGDGVWDAVFSTLLASTVVVTVWALIRRRR</sequence>
<keyword evidence="1" id="KW-0812">Transmembrane</keyword>
<evidence type="ECO:0008006" key="4">
    <source>
        <dbReference type="Google" id="ProtNLM"/>
    </source>
</evidence>
<keyword evidence="1" id="KW-0472">Membrane</keyword>
<keyword evidence="3" id="KW-1185">Reference proteome</keyword>
<accession>A0A4Y9RZ68</accession>
<dbReference type="Proteomes" id="UP000298216">
    <property type="component" value="Unassembled WGS sequence"/>
</dbReference>
<evidence type="ECO:0000256" key="1">
    <source>
        <dbReference type="SAM" id="Phobius"/>
    </source>
</evidence>
<name>A0A4Y9RZ68_9CAUL</name>
<feature type="transmembrane region" description="Helical" evidence="1">
    <location>
        <begin position="38"/>
        <end position="56"/>
    </location>
</feature>
<gene>
    <name evidence="2" type="ORF">EGY25_11365</name>
</gene>
<feature type="transmembrane region" description="Helical" evidence="1">
    <location>
        <begin position="7"/>
        <end position="32"/>
    </location>
</feature>
<keyword evidence="1" id="KW-1133">Transmembrane helix</keyword>
<evidence type="ECO:0000313" key="3">
    <source>
        <dbReference type="Proteomes" id="UP000298216"/>
    </source>
</evidence>